<proteinExistence type="inferred from homology"/>
<dbReference type="CDD" id="cd07012">
    <property type="entry name" value="PBP2_Bug_TTT"/>
    <property type="match status" value="1"/>
</dbReference>
<sequence length="339" mass="35302">MSRRNRDQAMRASATAFALSRRGLLGLLAASAAPSLWPVPARAQAPWPTRPVTVIVPFAPGGAGNGSVRILAELIAPRIGQPLVVDNRPGAGGITGTAMVAASSDDHMLLMGSTTMTILPALRSDLGYDVQRDLQPVGMISTQPLVLAVGAGSPVRSLDDLVARGRAGELSAGNSGVGTLSHLATELLNRKLGTRLLPVPYKGDSVLIPDVAAGTVSLGVMNLPVALPLVQAGRLRAVAVTSAQPLPNLPGVPVLRSLGEEFVIAGWAALFAGRNVPAAGVERLEKLLREAMDTPAVRERFAGFGVTPAASTPAQLRAYVRSETARWAEVVRSRGIRLE</sequence>
<dbReference type="InterPro" id="IPR005064">
    <property type="entry name" value="BUG"/>
</dbReference>
<name>A0A561BAY7_9BURK</name>
<dbReference type="Gene3D" id="3.40.190.150">
    <property type="entry name" value="Bordetella uptake gene, domain 1"/>
    <property type="match status" value="1"/>
</dbReference>
<dbReference type="InterPro" id="IPR042100">
    <property type="entry name" value="Bug_dom1"/>
</dbReference>
<evidence type="ECO:0000256" key="2">
    <source>
        <dbReference type="SAM" id="SignalP"/>
    </source>
</evidence>
<comment type="caution">
    <text evidence="3">The sequence shown here is derived from an EMBL/GenBank/DDBJ whole genome shotgun (WGS) entry which is preliminary data.</text>
</comment>
<organism evidence="3 4">
    <name type="scientific">Variovorax beijingensis</name>
    <dbReference type="NCBI Taxonomy" id="2496117"/>
    <lineage>
        <taxon>Bacteria</taxon>
        <taxon>Pseudomonadati</taxon>
        <taxon>Pseudomonadota</taxon>
        <taxon>Betaproteobacteria</taxon>
        <taxon>Burkholderiales</taxon>
        <taxon>Comamonadaceae</taxon>
        <taxon>Variovorax</taxon>
    </lineage>
</organism>
<evidence type="ECO:0000313" key="3">
    <source>
        <dbReference type="EMBL" id="TWD76019.1"/>
    </source>
</evidence>
<protein>
    <submittedName>
        <fullName evidence="3">Tripartite-type tricarboxylate transporter receptor subunit TctC</fullName>
    </submittedName>
</protein>
<gene>
    <name evidence="3" type="ORF">FB547_11490</name>
</gene>
<evidence type="ECO:0000256" key="1">
    <source>
        <dbReference type="ARBA" id="ARBA00006987"/>
    </source>
</evidence>
<reference evidence="3 4" key="1">
    <citation type="submission" date="2019-06" db="EMBL/GenBank/DDBJ databases">
        <title>Sorghum-associated microbial communities from plants grown in Nebraska, USA.</title>
        <authorList>
            <person name="Schachtman D."/>
        </authorList>
    </citation>
    <scope>NUCLEOTIDE SEQUENCE [LARGE SCALE GENOMIC DNA]</scope>
    <source>
        <strain evidence="3 4">T529</strain>
    </source>
</reference>
<dbReference type="InterPro" id="IPR006311">
    <property type="entry name" value="TAT_signal"/>
</dbReference>
<dbReference type="PROSITE" id="PS51318">
    <property type="entry name" value="TAT"/>
    <property type="match status" value="1"/>
</dbReference>
<dbReference type="Pfam" id="PF03401">
    <property type="entry name" value="TctC"/>
    <property type="match status" value="1"/>
</dbReference>
<dbReference type="AlphaFoldDB" id="A0A561BAY7"/>
<feature type="signal peptide" evidence="2">
    <location>
        <begin position="1"/>
        <end position="43"/>
    </location>
</feature>
<dbReference type="SUPFAM" id="SSF53850">
    <property type="entry name" value="Periplasmic binding protein-like II"/>
    <property type="match status" value="1"/>
</dbReference>
<keyword evidence="2" id="KW-0732">Signal</keyword>
<evidence type="ECO:0000313" key="4">
    <source>
        <dbReference type="Proteomes" id="UP000319722"/>
    </source>
</evidence>
<keyword evidence="3" id="KW-0675">Receptor</keyword>
<dbReference type="EMBL" id="VIVL01000014">
    <property type="protein sequence ID" value="TWD76019.1"/>
    <property type="molecule type" value="Genomic_DNA"/>
</dbReference>
<feature type="chain" id="PRO_5021774602" evidence="2">
    <location>
        <begin position="44"/>
        <end position="339"/>
    </location>
</feature>
<dbReference type="Proteomes" id="UP000319722">
    <property type="component" value="Unassembled WGS sequence"/>
</dbReference>
<comment type="similarity">
    <text evidence="1">Belongs to the UPF0065 (bug) family.</text>
</comment>
<accession>A0A561BAY7</accession>
<dbReference type="PANTHER" id="PTHR42928">
    <property type="entry name" value="TRICARBOXYLATE-BINDING PROTEIN"/>
    <property type="match status" value="1"/>
</dbReference>
<dbReference type="Gene3D" id="3.40.190.10">
    <property type="entry name" value="Periplasmic binding protein-like II"/>
    <property type="match status" value="1"/>
</dbReference>
<dbReference type="PANTHER" id="PTHR42928:SF5">
    <property type="entry name" value="BLR1237 PROTEIN"/>
    <property type="match status" value="1"/>
</dbReference>
<dbReference type="PIRSF" id="PIRSF017082">
    <property type="entry name" value="YflP"/>
    <property type="match status" value="1"/>
</dbReference>